<protein>
    <recommendedName>
        <fullName evidence="2">PPM-type phosphatase domain-containing protein</fullName>
    </recommendedName>
</protein>
<dbReference type="EMBL" id="PYBW01000186">
    <property type="protein sequence ID" value="PYC66086.1"/>
    <property type="molecule type" value="Genomic_DNA"/>
</dbReference>
<organism evidence="3 4">
    <name type="scientific">Streptomyces tateyamensis</name>
    <dbReference type="NCBI Taxonomy" id="565073"/>
    <lineage>
        <taxon>Bacteria</taxon>
        <taxon>Bacillati</taxon>
        <taxon>Actinomycetota</taxon>
        <taxon>Actinomycetes</taxon>
        <taxon>Kitasatosporales</taxon>
        <taxon>Streptomycetaceae</taxon>
        <taxon>Streptomyces</taxon>
    </lineage>
</organism>
<evidence type="ECO:0000256" key="1">
    <source>
        <dbReference type="SAM" id="MobiDB-lite"/>
    </source>
</evidence>
<dbReference type="Pfam" id="PF07228">
    <property type="entry name" value="SpoIIE"/>
    <property type="match status" value="1"/>
</dbReference>
<accession>A0A2V4NH77</accession>
<evidence type="ECO:0000313" key="3">
    <source>
        <dbReference type="EMBL" id="PYC66086.1"/>
    </source>
</evidence>
<evidence type="ECO:0000313" key="4">
    <source>
        <dbReference type="Proteomes" id="UP000248039"/>
    </source>
</evidence>
<gene>
    <name evidence="3" type="ORF">C7C46_31665</name>
</gene>
<dbReference type="Proteomes" id="UP000248039">
    <property type="component" value="Unassembled WGS sequence"/>
</dbReference>
<name>A0A2V4NH77_9ACTN</name>
<feature type="region of interest" description="Disordered" evidence="1">
    <location>
        <begin position="1"/>
        <end position="81"/>
    </location>
</feature>
<keyword evidence="4" id="KW-1185">Reference proteome</keyword>
<dbReference type="InterPro" id="IPR001932">
    <property type="entry name" value="PPM-type_phosphatase-like_dom"/>
</dbReference>
<evidence type="ECO:0000259" key="2">
    <source>
        <dbReference type="Pfam" id="PF07228"/>
    </source>
</evidence>
<sequence>MGLLSSPGAHLRGPAARRPGHPRPLGPVRAGGRRQPGGPVQPPGPAVRPLAGRRPRAGGLQLGRVRHRAGGADLGRPGSQGERLLLYTDGVGETRDGQGTFYPLLPRLEQWTGAPGGRLLELLRTDLHAYGQSSKDDIAALLVTRRTEHRAAG</sequence>
<reference evidence="3 4" key="1">
    <citation type="submission" date="2018-03" db="EMBL/GenBank/DDBJ databases">
        <title>Bioinformatic expansion and discovery of thiopeptide antibiotics.</title>
        <authorList>
            <person name="Schwalen C.J."/>
            <person name="Hudson G.A."/>
            <person name="Mitchell D.A."/>
        </authorList>
    </citation>
    <scope>NUCLEOTIDE SEQUENCE [LARGE SCALE GENOMIC DNA]</scope>
    <source>
        <strain evidence="3 4">ATCC 21389</strain>
    </source>
</reference>
<feature type="domain" description="PPM-type phosphatase" evidence="2">
    <location>
        <begin position="80"/>
        <end position="145"/>
    </location>
</feature>
<dbReference type="InterPro" id="IPR036457">
    <property type="entry name" value="PPM-type-like_dom_sf"/>
</dbReference>
<dbReference type="Gene3D" id="3.60.40.10">
    <property type="entry name" value="PPM-type phosphatase domain"/>
    <property type="match status" value="1"/>
</dbReference>
<comment type="caution">
    <text evidence="3">The sequence shown here is derived from an EMBL/GenBank/DDBJ whole genome shotgun (WGS) entry which is preliminary data.</text>
</comment>
<proteinExistence type="predicted"/>
<dbReference type="AlphaFoldDB" id="A0A2V4NH77"/>